<evidence type="ECO:0000313" key="4">
    <source>
        <dbReference type="EMBL" id="KEY73216.1"/>
    </source>
</evidence>
<dbReference type="PANTHER" id="PTHR47706">
    <property type="entry name" value="NMRA-LIKE FAMILY PROTEIN"/>
    <property type="match status" value="1"/>
</dbReference>
<evidence type="ECO:0000256" key="3">
    <source>
        <dbReference type="ARBA" id="ARBA00023002"/>
    </source>
</evidence>
<dbReference type="GO" id="GO:0016491">
    <property type="term" value="F:oxidoreductase activity"/>
    <property type="evidence" value="ECO:0007669"/>
    <property type="project" value="UniProtKB-KW"/>
</dbReference>
<comment type="similarity">
    <text evidence="1">Belongs to the NmrA-type oxidoreductase family. Isoflavone reductase subfamily.</text>
</comment>
<keyword evidence="3" id="KW-0560">Oxidoreductase</keyword>
<evidence type="ECO:0000256" key="2">
    <source>
        <dbReference type="ARBA" id="ARBA00022857"/>
    </source>
</evidence>
<evidence type="ECO:0000256" key="1">
    <source>
        <dbReference type="ARBA" id="ARBA00005725"/>
    </source>
</evidence>
<dbReference type="OrthoDB" id="419598at2759"/>
<dbReference type="HOGENOM" id="CLU_2544096_0_0_1"/>
<accession>A0A084B6N7</accession>
<sequence length="83" mass="9175">MNRITVVVDVQNDVAAIPGNGNTPVTFTHTSDIGRFVAASLDLKRWDHVGYIAGDKVTWKQLVDLVQEVKGSTVNAHMTVWRN</sequence>
<dbReference type="PANTHER" id="PTHR47706:SF4">
    <property type="entry name" value="NMRA-LIKE DOMAIN-CONTAINING PROTEIN"/>
    <property type="match status" value="1"/>
</dbReference>
<dbReference type="Gene3D" id="3.40.50.720">
    <property type="entry name" value="NAD(P)-binding Rossmann-like Domain"/>
    <property type="match status" value="1"/>
</dbReference>
<dbReference type="InterPro" id="IPR036291">
    <property type="entry name" value="NAD(P)-bd_dom_sf"/>
</dbReference>
<name>A0A084B6N7_STACB</name>
<keyword evidence="2" id="KW-0521">NADP</keyword>
<organism evidence="4 5">
    <name type="scientific">Stachybotrys chartarum (strain CBS 109288 / IBT 7711)</name>
    <name type="common">Toxic black mold</name>
    <name type="synonym">Stilbospora chartarum</name>
    <dbReference type="NCBI Taxonomy" id="1280523"/>
    <lineage>
        <taxon>Eukaryota</taxon>
        <taxon>Fungi</taxon>
        <taxon>Dikarya</taxon>
        <taxon>Ascomycota</taxon>
        <taxon>Pezizomycotina</taxon>
        <taxon>Sordariomycetes</taxon>
        <taxon>Hypocreomycetidae</taxon>
        <taxon>Hypocreales</taxon>
        <taxon>Stachybotryaceae</taxon>
        <taxon>Stachybotrys</taxon>
    </lineage>
</organism>
<dbReference type="Proteomes" id="UP000028045">
    <property type="component" value="Unassembled WGS sequence"/>
</dbReference>
<evidence type="ECO:0000313" key="5">
    <source>
        <dbReference type="Proteomes" id="UP000028045"/>
    </source>
</evidence>
<keyword evidence="5" id="KW-1185">Reference proteome</keyword>
<dbReference type="AlphaFoldDB" id="A0A084B6N7"/>
<dbReference type="InterPro" id="IPR051609">
    <property type="entry name" value="NmrA/Isoflavone_reductase-like"/>
</dbReference>
<gene>
    <name evidence="4" type="ORF">S7711_04180</name>
</gene>
<dbReference type="Gene3D" id="3.90.25.10">
    <property type="entry name" value="UDP-galactose 4-epimerase, domain 1"/>
    <property type="match status" value="1"/>
</dbReference>
<reference evidence="4 5" key="1">
    <citation type="journal article" date="2014" name="BMC Genomics">
        <title>Comparative genome sequencing reveals chemotype-specific gene clusters in the toxigenic black mold Stachybotrys.</title>
        <authorList>
            <person name="Semeiks J."/>
            <person name="Borek D."/>
            <person name="Otwinowski Z."/>
            <person name="Grishin N.V."/>
        </authorList>
    </citation>
    <scope>NUCLEOTIDE SEQUENCE [LARGE SCALE GENOMIC DNA]</scope>
    <source>
        <strain evidence="5">CBS 109288 / IBT 7711</strain>
    </source>
</reference>
<dbReference type="EMBL" id="KL647898">
    <property type="protein sequence ID" value="KEY73216.1"/>
    <property type="molecule type" value="Genomic_DNA"/>
</dbReference>
<dbReference type="SUPFAM" id="SSF51735">
    <property type="entry name" value="NAD(P)-binding Rossmann-fold domains"/>
    <property type="match status" value="1"/>
</dbReference>
<proteinExistence type="inferred from homology"/>
<protein>
    <submittedName>
        <fullName evidence="4">Uncharacterized protein</fullName>
    </submittedName>
</protein>